<protein>
    <recommendedName>
        <fullName evidence="2">Alkyl hydroperoxide reductase subunit C/ Thiol specific antioxidant domain-containing protein</fullName>
    </recommendedName>
</protein>
<name>A0A381ZRP9_9ZZZZ</name>
<accession>A0A381ZRP9</accession>
<organism evidence="1">
    <name type="scientific">marine metagenome</name>
    <dbReference type="NCBI Taxonomy" id="408172"/>
    <lineage>
        <taxon>unclassified sequences</taxon>
        <taxon>metagenomes</taxon>
        <taxon>ecological metagenomes</taxon>
    </lineage>
</organism>
<reference evidence="1" key="1">
    <citation type="submission" date="2018-05" db="EMBL/GenBank/DDBJ databases">
        <authorList>
            <person name="Lanie J.A."/>
            <person name="Ng W.-L."/>
            <person name="Kazmierczak K.M."/>
            <person name="Andrzejewski T.M."/>
            <person name="Davidsen T.M."/>
            <person name="Wayne K.J."/>
            <person name="Tettelin H."/>
            <person name="Glass J.I."/>
            <person name="Rusch D."/>
            <person name="Podicherti R."/>
            <person name="Tsui H.-C.T."/>
            <person name="Winkler M.E."/>
        </authorList>
    </citation>
    <scope>NUCLEOTIDE SEQUENCE</scope>
</reference>
<dbReference type="Gene3D" id="3.40.30.10">
    <property type="entry name" value="Glutaredoxin"/>
    <property type="match status" value="1"/>
</dbReference>
<dbReference type="EMBL" id="UINC01022407">
    <property type="protein sequence ID" value="SVA91945.1"/>
    <property type="molecule type" value="Genomic_DNA"/>
</dbReference>
<gene>
    <name evidence="1" type="ORF">METZ01_LOCUS144799</name>
</gene>
<sequence>MIENDALEKKYQYTWDRKFIFVRVQKGDTRMGFRWTAFVLALVFGNYGPQEVKAQENSTLIEVGEMAPDFSMGGATRYGVLQDPVRLSDLRGETVVLAFFFRVRTRG</sequence>
<evidence type="ECO:0000313" key="1">
    <source>
        <dbReference type="EMBL" id="SVA91945.1"/>
    </source>
</evidence>
<evidence type="ECO:0008006" key="2">
    <source>
        <dbReference type="Google" id="ProtNLM"/>
    </source>
</evidence>
<proteinExistence type="predicted"/>
<dbReference type="AlphaFoldDB" id="A0A381ZRP9"/>